<dbReference type="AlphaFoldDB" id="G9NEB3"/>
<dbReference type="PROSITE" id="PS51892">
    <property type="entry name" value="SUBTILASE"/>
    <property type="match status" value="1"/>
</dbReference>
<keyword evidence="3 4" id="KW-0720">Serine protease</keyword>
<accession>G9NEB3</accession>
<keyword evidence="8" id="KW-1185">Reference proteome</keyword>
<name>G9NEB3_HYPAI</name>
<evidence type="ECO:0000259" key="6">
    <source>
        <dbReference type="Pfam" id="PF00082"/>
    </source>
</evidence>
<dbReference type="GO" id="GO:0004252">
    <property type="term" value="F:serine-type endopeptidase activity"/>
    <property type="evidence" value="ECO:0007669"/>
    <property type="project" value="UniProtKB-UniRule"/>
</dbReference>
<dbReference type="HOGENOM" id="CLU_006016_3_1_1"/>
<dbReference type="PRINTS" id="PR00723">
    <property type="entry name" value="SUBTILISIN"/>
</dbReference>
<protein>
    <recommendedName>
        <fullName evidence="6">Peptidase S8/S53 domain-containing protein</fullName>
    </recommendedName>
</protein>
<evidence type="ECO:0000313" key="7">
    <source>
        <dbReference type="EMBL" id="EHK51019.1"/>
    </source>
</evidence>
<dbReference type="OrthoDB" id="4899976at2759"/>
<dbReference type="SUPFAM" id="SSF52743">
    <property type="entry name" value="Subtilisin-like"/>
    <property type="match status" value="1"/>
</dbReference>
<evidence type="ECO:0000256" key="5">
    <source>
        <dbReference type="SAM" id="MobiDB-lite"/>
    </source>
</evidence>
<feature type="region of interest" description="Disordered" evidence="5">
    <location>
        <begin position="318"/>
        <end position="338"/>
    </location>
</feature>
<dbReference type="Gene3D" id="3.40.50.200">
    <property type="entry name" value="Peptidase S8/S53 domain"/>
    <property type="match status" value="1"/>
</dbReference>
<dbReference type="GO" id="GO:0006508">
    <property type="term" value="P:proteolysis"/>
    <property type="evidence" value="ECO:0007669"/>
    <property type="project" value="UniProtKB-KW"/>
</dbReference>
<organism evidence="7 8">
    <name type="scientific">Hypocrea atroviridis (strain ATCC 20476 / IMI 206040)</name>
    <name type="common">Trichoderma atroviride</name>
    <dbReference type="NCBI Taxonomy" id="452589"/>
    <lineage>
        <taxon>Eukaryota</taxon>
        <taxon>Fungi</taxon>
        <taxon>Dikarya</taxon>
        <taxon>Ascomycota</taxon>
        <taxon>Pezizomycotina</taxon>
        <taxon>Sordariomycetes</taxon>
        <taxon>Hypocreomycetidae</taxon>
        <taxon>Hypocreales</taxon>
        <taxon>Hypocreaceae</taxon>
        <taxon>Trichoderma</taxon>
    </lineage>
</organism>
<dbReference type="InterPro" id="IPR015500">
    <property type="entry name" value="Peptidase_S8_subtilisin-rel"/>
</dbReference>
<gene>
    <name evidence="7" type="ORF">TRIATDRAFT_303252</name>
</gene>
<keyword evidence="1 4" id="KW-0645">Protease</keyword>
<dbReference type="Proteomes" id="UP000005426">
    <property type="component" value="Unassembled WGS sequence"/>
</dbReference>
<dbReference type="Pfam" id="PF00082">
    <property type="entry name" value="Peptidase_S8"/>
    <property type="match status" value="1"/>
</dbReference>
<feature type="active site" description="Charge relay system" evidence="4">
    <location>
        <position position="573"/>
    </location>
</feature>
<dbReference type="EMBL" id="ABDG02000011">
    <property type="protein sequence ID" value="EHK51019.1"/>
    <property type="molecule type" value="Genomic_DNA"/>
</dbReference>
<dbReference type="InterPro" id="IPR036852">
    <property type="entry name" value="Peptidase_S8/S53_dom_sf"/>
</dbReference>
<feature type="active site" description="Charge relay system" evidence="4">
    <location>
        <position position="533"/>
    </location>
</feature>
<evidence type="ECO:0000256" key="3">
    <source>
        <dbReference type="ARBA" id="ARBA00022825"/>
    </source>
</evidence>
<comment type="caution">
    <text evidence="7">The sequence shown here is derived from an EMBL/GenBank/DDBJ whole genome shotgun (WGS) entry which is preliminary data.</text>
</comment>
<keyword evidence="2 4" id="KW-0378">Hydrolase</keyword>
<proteinExistence type="inferred from homology"/>
<evidence type="ECO:0000313" key="8">
    <source>
        <dbReference type="Proteomes" id="UP000005426"/>
    </source>
</evidence>
<feature type="active site" description="Charge relay system" evidence="4">
    <location>
        <position position="734"/>
    </location>
</feature>
<reference evidence="7 8" key="1">
    <citation type="journal article" date="2011" name="Genome Biol.">
        <title>Comparative genome sequence analysis underscores mycoparasitism as the ancestral life style of Trichoderma.</title>
        <authorList>
            <person name="Kubicek C.P."/>
            <person name="Herrera-Estrella A."/>
            <person name="Seidl-Seiboth V."/>
            <person name="Martinez D.A."/>
            <person name="Druzhinina I.S."/>
            <person name="Thon M."/>
            <person name="Zeilinger S."/>
            <person name="Casas-Flores S."/>
            <person name="Horwitz B.A."/>
            <person name="Mukherjee P.K."/>
            <person name="Mukherjee M."/>
            <person name="Kredics L."/>
            <person name="Alcaraz L.D."/>
            <person name="Aerts A."/>
            <person name="Antal Z."/>
            <person name="Atanasova L."/>
            <person name="Cervantes-Badillo M.G."/>
            <person name="Challacombe J."/>
            <person name="Chertkov O."/>
            <person name="McCluskey K."/>
            <person name="Coulpier F."/>
            <person name="Deshpande N."/>
            <person name="von Doehren H."/>
            <person name="Ebbole D.J."/>
            <person name="Esquivel-Naranjo E.U."/>
            <person name="Fekete E."/>
            <person name="Flipphi M."/>
            <person name="Glaser F."/>
            <person name="Gomez-Rodriguez E.Y."/>
            <person name="Gruber S."/>
            <person name="Han C."/>
            <person name="Henrissat B."/>
            <person name="Hermosa R."/>
            <person name="Hernandez-Onate M."/>
            <person name="Karaffa L."/>
            <person name="Kosti I."/>
            <person name="Le Crom S."/>
            <person name="Lindquist E."/>
            <person name="Lucas S."/>
            <person name="Luebeck M."/>
            <person name="Luebeck P.S."/>
            <person name="Margeot A."/>
            <person name="Metz B."/>
            <person name="Misra M."/>
            <person name="Nevalainen H."/>
            <person name="Omann M."/>
            <person name="Packer N."/>
            <person name="Perrone G."/>
            <person name="Uresti-Rivera E.E."/>
            <person name="Salamov A."/>
            <person name="Schmoll M."/>
            <person name="Seiboth B."/>
            <person name="Shapiro H."/>
            <person name="Sukno S."/>
            <person name="Tamayo-Ramos J.A."/>
            <person name="Tisch D."/>
            <person name="Wiest A."/>
            <person name="Wilkinson H.H."/>
            <person name="Zhang M."/>
            <person name="Coutinho P.M."/>
            <person name="Kenerley C.M."/>
            <person name="Monte E."/>
            <person name="Baker S.E."/>
            <person name="Grigoriev I.V."/>
        </authorList>
    </citation>
    <scope>NUCLEOTIDE SEQUENCE [LARGE SCALE GENOMIC DNA]</scope>
    <source>
        <strain evidence="8">ATCC 20476 / IMI 206040</strain>
    </source>
</reference>
<evidence type="ECO:0000256" key="4">
    <source>
        <dbReference type="PROSITE-ProRule" id="PRU01240"/>
    </source>
</evidence>
<comment type="similarity">
    <text evidence="4">Belongs to the peptidase S8 family.</text>
</comment>
<dbReference type="eggNOG" id="ENOG502S098">
    <property type="taxonomic scope" value="Eukaryota"/>
</dbReference>
<dbReference type="InterPro" id="IPR000209">
    <property type="entry name" value="Peptidase_S8/S53_dom"/>
</dbReference>
<dbReference type="STRING" id="452589.G9NEB3"/>
<evidence type="ECO:0000256" key="2">
    <source>
        <dbReference type="ARBA" id="ARBA00022801"/>
    </source>
</evidence>
<sequence length="849" mass="95335">MDDKDNIQAPPQIIISFDNLAVSSDSNGAEENIPTSESILNEAKKLDFSKQDSVEVDRFRNKYEDLFRRRTLKNFLRVLVERSAPGEAEDAQDLEMVLEQKNMWHQTHMHLAVISTSPVVKLLAQKYKELRINEIRKPASATDSHTIKIVSIFDEWKKINLSSGRESQVTPKAVRPTAEAVDCDIDNEATEELPEELTPYQMRLSDLKDAWKNLIEFLEQGDIRVSKRDMDSALRLVIIEDPVADAIRSHCLHNFDRGRIAECLYQPGHERDIDFDLSGLPDPTISKSLLKCLSNNLKLESILLYVALPKLTLDKCEETSGENGKNGENGEKSTSPVKKSKVADLRDVFDWLRQNGVKSIITVTVIDHGHPSHSDEMIEEALKGFQVENWDWKRDDLCTDVIAASSNQIKSISLYSSGNNAVLMGWASSEGLLNREKFPQGKASTKRREGNIEAFERKVRSIMVQKKYKQEPIEVEHRLDDGKVSYAAYFGTNNIITHQEISWISELERFAVFLSSEKSIRARNTPIKIAIIDDGIDVSLDIFTGKIAAGRSFWPLSGSGNSTNAYYVPSGHHGTMMADLICRICPSVQLYVARLDESTNRNDMSRQITVQSAAEAVEWAVACKVDIISMSWTIEEQTHQQNLDLYDLEAAISAAESNQILMFCAASDQGANATENCYPGKWNKCIKIGAATALGDKCTWVPNNQFEYLLPGKGISFKQRTPDGFSITQKSGSSIATALASGLAGLLLYCDRLTCTSAEDRLQGQGQMRDAFRRLTGTEKSDNAFVKAHKWFGTKFWQYVANGINEVETNQFSRSKRRAVAKPRPTEWTPEANEALLRIMEEIKGLREP</sequence>
<dbReference type="OMA" id="GHERDID"/>
<feature type="domain" description="Peptidase S8/S53" evidence="6">
    <location>
        <begin position="527"/>
        <end position="748"/>
    </location>
</feature>
<evidence type="ECO:0000256" key="1">
    <source>
        <dbReference type="ARBA" id="ARBA00022670"/>
    </source>
</evidence>